<evidence type="ECO:0000259" key="1">
    <source>
        <dbReference type="Pfam" id="PF00534"/>
    </source>
</evidence>
<evidence type="ECO:0000313" key="4">
    <source>
        <dbReference type="Proteomes" id="UP000317169"/>
    </source>
</evidence>
<reference evidence="3 4" key="1">
    <citation type="submission" date="2019-06" db="EMBL/GenBank/DDBJ databases">
        <title>Flavibacter putida gen. nov., sp. nov., a novel marine bacterium of the family Flavobacteriaceae isolated from coastal seawater.</title>
        <authorList>
            <person name="Feng X."/>
        </authorList>
    </citation>
    <scope>NUCLEOTIDE SEQUENCE [LARGE SCALE GENOMIC DNA]</scope>
    <source>
        <strain evidence="3 4">PLHSN227</strain>
    </source>
</reference>
<dbReference type="InterPro" id="IPR050194">
    <property type="entry name" value="Glycosyltransferase_grp1"/>
</dbReference>
<dbReference type="CDD" id="cd03801">
    <property type="entry name" value="GT4_PimA-like"/>
    <property type="match status" value="1"/>
</dbReference>
<gene>
    <name evidence="3" type="ORF">FKR84_12790</name>
</gene>
<accession>A0A507Z9U1</accession>
<dbReference type="PANTHER" id="PTHR45947">
    <property type="entry name" value="SULFOQUINOVOSYL TRANSFERASE SQD2"/>
    <property type="match status" value="1"/>
</dbReference>
<sequence>MKNPKTILLITSEFPPQPGGIGNHAYNLAKGLDGNSYSVKVLGDRRSADGEEENAFDSRLAFMVNRVKREKLIFKTYYKRLQKAKHLAKNADIVLLSGKFPLWLGAYLRFVFPQKKLFAIIHGSEVQLGSSALRKLTNFSLKKMNGVIAVSSFTLDLVKNLHLQNTKIIPNGFDLGKSISVKKTFVKNKENLRLITVGNVSRRKGQENVIKALPELLAVYPKLEYHIVGIPTLRKEYSALAKDLGVEKHVFFHGKVDETRKIELLQTADIFAMLSQTTKSGDVEGFGIAILEANALGIPAIGSKNCGIEDAIKENYSGFLVDPKNNKEILQAVAEILSHYGSFAEQAEEWSKNFKWPKISKQYVKFIES</sequence>
<evidence type="ECO:0000259" key="2">
    <source>
        <dbReference type="Pfam" id="PF13439"/>
    </source>
</evidence>
<proteinExistence type="predicted"/>
<dbReference type="SUPFAM" id="SSF53756">
    <property type="entry name" value="UDP-Glycosyltransferase/glycogen phosphorylase"/>
    <property type="match status" value="1"/>
</dbReference>
<dbReference type="Gene3D" id="3.40.50.2000">
    <property type="entry name" value="Glycogen Phosphorylase B"/>
    <property type="match status" value="2"/>
</dbReference>
<evidence type="ECO:0000313" key="3">
    <source>
        <dbReference type="EMBL" id="TQD33829.1"/>
    </source>
</evidence>
<dbReference type="InterPro" id="IPR001296">
    <property type="entry name" value="Glyco_trans_1"/>
</dbReference>
<dbReference type="Proteomes" id="UP000317169">
    <property type="component" value="Unassembled WGS sequence"/>
</dbReference>
<dbReference type="AlphaFoldDB" id="A0A507Z9U1"/>
<keyword evidence="4" id="KW-1185">Reference proteome</keyword>
<dbReference type="GO" id="GO:0016757">
    <property type="term" value="F:glycosyltransferase activity"/>
    <property type="evidence" value="ECO:0007669"/>
    <property type="project" value="InterPro"/>
</dbReference>
<protein>
    <submittedName>
        <fullName evidence="3">Glycosyltransferase family 4 protein</fullName>
    </submittedName>
</protein>
<dbReference type="RefSeq" id="WP_141422709.1">
    <property type="nucleotide sequence ID" value="NZ_VIAR01000016.1"/>
</dbReference>
<dbReference type="PANTHER" id="PTHR45947:SF3">
    <property type="entry name" value="SULFOQUINOVOSYL TRANSFERASE SQD2"/>
    <property type="match status" value="1"/>
</dbReference>
<dbReference type="InterPro" id="IPR028098">
    <property type="entry name" value="Glyco_trans_4-like_N"/>
</dbReference>
<dbReference type="Pfam" id="PF13439">
    <property type="entry name" value="Glyco_transf_4"/>
    <property type="match status" value="1"/>
</dbReference>
<dbReference type="Pfam" id="PF00534">
    <property type="entry name" value="Glycos_transf_1"/>
    <property type="match status" value="1"/>
</dbReference>
<comment type="caution">
    <text evidence="3">The sequence shown here is derived from an EMBL/GenBank/DDBJ whole genome shotgun (WGS) entry which is preliminary data.</text>
</comment>
<feature type="domain" description="Glycosyl transferase family 1" evidence="1">
    <location>
        <begin position="184"/>
        <end position="353"/>
    </location>
</feature>
<keyword evidence="3" id="KW-0808">Transferase</keyword>
<feature type="domain" description="Glycosyltransferase subfamily 4-like N-terminal" evidence="2">
    <location>
        <begin position="18"/>
        <end position="175"/>
    </location>
</feature>
<organism evidence="3 4">
    <name type="scientific">Haloflavibacter putidus</name>
    <dbReference type="NCBI Taxonomy" id="2576776"/>
    <lineage>
        <taxon>Bacteria</taxon>
        <taxon>Pseudomonadati</taxon>
        <taxon>Bacteroidota</taxon>
        <taxon>Flavobacteriia</taxon>
        <taxon>Flavobacteriales</taxon>
        <taxon>Flavobacteriaceae</taxon>
        <taxon>Haloflavibacter</taxon>
    </lineage>
</organism>
<dbReference type="OrthoDB" id="9811239at2"/>
<name>A0A507Z9U1_9FLAO</name>
<dbReference type="EMBL" id="VIAR01000016">
    <property type="protein sequence ID" value="TQD33829.1"/>
    <property type="molecule type" value="Genomic_DNA"/>
</dbReference>